<dbReference type="CDD" id="cd17574">
    <property type="entry name" value="REC_OmpR"/>
    <property type="match status" value="1"/>
</dbReference>
<dbReference type="InterPro" id="IPR011006">
    <property type="entry name" value="CheY-like_superfamily"/>
</dbReference>
<feature type="domain" description="OmpR/PhoB-type" evidence="9">
    <location>
        <begin position="124"/>
        <end position="222"/>
    </location>
</feature>
<evidence type="ECO:0000256" key="6">
    <source>
        <dbReference type="PROSITE-ProRule" id="PRU00169"/>
    </source>
</evidence>
<dbReference type="Gene3D" id="1.10.10.10">
    <property type="entry name" value="Winged helix-like DNA-binding domain superfamily/Winged helix DNA-binding domain"/>
    <property type="match status" value="1"/>
</dbReference>
<dbReference type="Gene3D" id="3.40.50.2300">
    <property type="match status" value="1"/>
</dbReference>
<dbReference type="PANTHER" id="PTHR48111">
    <property type="entry name" value="REGULATOR OF RPOS"/>
    <property type="match status" value="1"/>
</dbReference>
<protein>
    <submittedName>
        <fullName evidence="10">Transcriptional regulator</fullName>
    </submittedName>
</protein>
<comment type="caution">
    <text evidence="10">The sequence shown here is derived from an EMBL/GenBank/DDBJ whole genome shotgun (WGS) entry which is preliminary data.</text>
</comment>
<dbReference type="PROSITE" id="PS51755">
    <property type="entry name" value="OMPR_PHOB"/>
    <property type="match status" value="1"/>
</dbReference>
<dbReference type="GO" id="GO:0000976">
    <property type="term" value="F:transcription cis-regulatory region binding"/>
    <property type="evidence" value="ECO:0007669"/>
    <property type="project" value="TreeGrafter"/>
</dbReference>
<dbReference type="GO" id="GO:0000156">
    <property type="term" value="F:phosphorelay response regulator activity"/>
    <property type="evidence" value="ECO:0007669"/>
    <property type="project" value="TreeGrafter"/>
</dbReference>
<dbReference type="SUPFAM" id="SSF52172">
    <property type="entry name" value="CheY-like"/>
    <property type="match status" value="1"/>
</dbReference>
<keyword evidence="3" id="KW-0805">Transcription regulation</keyword>
<feature type="DNA-binding region" description="OmpR/PhoB-type" evidence="7">
    <location>
        <begin position="124"/>
        <end position="222"/>
    </location>
</feature>
<organism evidence="10 11">
    <name type="scientific">Salinisphaera orenii YIM 95161</name>
    <dbReference type="NCBI Taxonomy" id="1051139"/>
    <lineage>
        <taxon>Bacteria</taxon>
        <taxon>Pseudomonadati</taxon>
        <taxon>Pseudomonadota</taxon>
        <taxon>Gammaproteobacteria</taxon>
        <taxon>Salinisphaerales</taxon>
        <taxon>Salinisphaeraceae</taxon>
        <taxon>Salinisphaera</taxon>
    </lineage>
</organism>
<dbReference type="InterPro" id="IPR001867">
    <property type="entry name" value="OmpR/PhoB-type_DNA-bd"/>
</dbReference>
<dbReference type="Gene3D" id="6.10.250.690">
    <property type="match status" value="1"/>
</dbReference>
<evidence type="ECO:0000259" key="9">
    <source>
        <dbReference type="PROSITE" id="PS51755"/>
    </source>
</evidence>
<dbReference type="InterPro" id="IPR039420">
    <property type="entry name" value="WalR-like"/>
</dbReference>
<evidence type="ECO:0000256" key="1">
    <source>
        <dbReference type="ARBA" id="ARBA00022553"/>
    </source>
</evidence>
<evidence type="ECO:0000259" key="8">
    <source>
        <dbReference type="PROSITE" id="PS50110"/>
    </source>
</evidence>
<dbReference type="FunFam" id="1.10.10.10:FF:000005">
    <property type="entry name" value="Two-component system response regulator"/>
    <property type="match status" value="1"/>
</dbReference>
<evidence type="ECO:0000256" key="5">
    <source>
        <dbReference type="ARBA" id="ARBA00023163"/>
    </source>
</evidence>
<dbReference type="Proteomes" id="UP000285123">
    <property type="component" value="Unassembled WGS sequence"/>
</dbReference>
<keyword evidence="4 7" id="KW-0238">DNA-binding</keyword>
<evidence type="ECO:0000256" key="4">
    <source>
        <dbReference type="ARBA" id="ARBA00023125"/>
    </source>
</evidence>
<evidence type="ECO:0000313" key="10">
    <source>
        <dbReference type="EMBL" id="ROO33664.1"/>
    </source>
</evidence>
<feature type="modified residue" description="4-aspartylphosphate" evidence="6">
    <location>
        <position position="51"/>
    </location>
</feature>
<dbReference type="SMART" id="SM00862">
    <property type="entry name" value="Trans_reg_C"/>
    <property type="match status" value="1"/>
</dbReference>
<dbReference type="SMART" id="SM00448">
    <property type="entry name" value="REC"/>
    <property type="match status" value="1"/>
</dbReference>
<dbReference type="OrthoDB" id="9802426at2"/>
<dbReference type="PANTHER" id="PTHR48111:SF1">
    <property type="entry name" value="TWO-COMPONENT RESPONSE REGULATOR ORR33"/>
    <property type="match status" value="1"/>
</dbReference>
<reference evidence="10 11" key="1">
    <citation type="submission" date="2013-10" db="EMBL/GenBank/DDBJ databases">
        <title>Salinisphaera halophila YIM 95161 Genome Sequencing.</title>
        <authorList>
            <person name="Lai Q."/>
            <person name="Li C."/>
            <person name="Shao Z."/>
        </authorList>
    </citation>
    <scope>NUCLEOTIDE SEQUENCE [LARGE SCALE GENOMIC DNA]</scope>
    <source>
        <strain evidence="10 11">YIM 95161</strain>
    </source>
</reference>
<proteinExistence type="predicted"/>
<gene>
    <name evidence="10" type="ORF">SAHL_03935</name>
</gene>
<evidence type="ECO:0000313" key="11">
    <source>
        <dbReference type="Proteomes" id="UP000285123"/>
    </source>
</evidence>
<dbReference type="AlphaFoldDB" id="A0A423Q3R4"/>
<dbReference type="CDD" id="cd00383">
    <property type="entry name" value="trans_reg_C"/>
    <property type="match status" value="1"/>
</dbReference>
<dbReference type="GO" id="GO:0032993">
    <property type="term" value="C:protein-DNA complex"/>
    <property type="evidence" value="ECO:0007669"/>
    <property type="project" value="TreeGrafter"/>
</dbReference>
<dbReference type="InterPro" id="IPR001789">
    <property type="entry name" value="Sig_transdc_resp-reg_receiver"/>
</dbReference>
<dbReference type="GO" id="GO:0006355">
    <property type="term" value="P:regulation of DNA-templated transcription"/>
    <property type="evidence" value="ECO:0007669"/>
    <property type="project" value="InterPro"/>
</dbReference>
<sequence>MNLLIVEDDARVARMLERGLAAEGFAPTPVPCGSDALAHIERFDFNLILLDVRLPDIDGFELCRRIRADGHDVPVLMLTAREQVDDRVAGLNAGADDYLTKPFAFEELLARINALSRRTRGTTDNRLQFSGLCLDPGTREASLDGEPLDLSAREFALLQCLMRGAPNVLSRARLLERVWGTGAEVTENTIDVYIGYLRRKLRRRAGEPRIQTVRGMGYRLTT</sequence>
<evidence type="ECO:0000256" key="3">
    <source>
        <dbReference type="ARBA" id="ARBA00023015"/>
    </source>
</evidence>
<dbReference type="EMBL" id="AYKF01000062">
    <property type="protein sequence ID" value="ROO33664.1"/>
    <property type="molecule type" value="Genomic_DNA"/>
</dbReference>
<dbReference type="Pfam" id="PF00072">
    <property type="entry name" value="Response_reg"/>
    <property type="match status" value="1"/>
</dbReference>
<dbReference type="GO" id="GO:0005829">
    <property type="term" value="C:cytosol"/>
    <property type="evidence" value="ECO:0007669"/>
    <property type="project" value="TreeGrafter"/>
</dbReference>
<keyword evidence="5" id="KW-0804">Transcription</keyword>
<dbReference type="InterPro" id="IPR036388">
    <property type="entry name" value="WH-like_DNA-bd_sf"/>
</dbReference>
<keyword evidence="1 6" id="KW-0597">Phosphoprotein</keyword>
<dbReference type="Pfam" id="PF00486">
    <property type="entry name" value="Trans_reg_C"/>
    <property type="match status" value="1"/>
</dbReference>
<name>A0A423Q3R4_9GAMM</name>
<accession>A0A423Q3R4</accession>
<dbReference type="PROSITE" id="PS50110">
    <property type="entry name" value="RESPONSE_REGULATORY"/>
    <property type="match status" value="1"/>
</dbReference>
<keyword evidence="2" id="KW-0902">Two-component regulatory system</keyword>
<evidence type="ECO:0000256" key="7">
    <source>
        <dbReference type="PROSITE-ProRule" id="PRU01091"/>
    </source>
</evidence>
<evidence type="ECO:0000256" key="2">
    <source>
        <dbReference type="ARBA" id="ARBA00023012"/>
    </source>
</evidence>
<feature type="domain" description="Response regulatory" evidence="8">
    <location>
        <begin position="2"/>
        <end position="116"/>
    </location>
</feature>